<comment type="caution">
    <text evidence="2">The sequence shown here is derived from an EMBL/GenBank/DDBJ whole genome shotgun (WGS) entry which is preliminary data.</text>
</comment>
<dbReference type="Proteomes" id="UP000625316">
    <property type="component" value="Unassembled WGS sequence"/>
</dbReference>
<dbReference type="EMBL" id="JADEXQ010000022">
    <property type="protein sequence ID" value="MBE9029802.1"/>
    <property type="molecule type" value="Genomic_DNA"/>
</dbReference>
<dbReference type="Pfam" id="PF11329">
    <property type="entry name" value="DUF3131"/>
    <property type="match status" value="1"/>
</dbReference>
<proteinExistence type="predicted"/>
<accession>A0A928VLF6</accession>
<dbReference type="RefSeq" id="WP_264324619.1">
    <property type="nucleotide sequence ID" value="NZ_JADEXQ010000022.1"/>
</dbReference>
<dbReference type="AlphaFoldDB" id="A0A928VLF6"/>
<name>A0A928VLF6_9CYAN</name>
<keyword evidence="3" id="KW-1185">Reference proteome</keyword>
<dbReference type="InterPro" id="IPR021478">
    <property type="entry name" value="DUF3131"/>
</dbReference>
<dbReference type="Gene3D" id="1.50.10.140">
    <property type="match status" value="1"/>
</dbReference>
<protein>
    <submittedName>
        <fullName evidence="2">DUF3131 domain-containing protein</fullName>
    </submittedName>
</protein>
<evidence type="ECO:0000313" key="3">
    <source>
        <dbReference type="Proteomes" id="UP000625316"/>
    </source>
</evidence>
<evidence type="ECO:0000259" key="1">
    <source>
        <dbReference type="Pfam" id="PF11329"/>
    </source>
</evidence>
<sequence>MTLPLFFLLAQVATPLPHHLPHPEALPQPSLEPPAGYSLSRLSVADRAAAKIAWKYFERNWDQRTGLVHSVDRLPWTTVWDQGSALLGIHAARQLGLMTADRFQQRITTTLGTLETLPLPPSGLPHKAYDTQTVRMLDLDMRPDPTGSSGYSALDVARLLGALHILRTHYPMLKPQIERIVARWNLEQLVQDGQLYGLSRDRRGRLQRVQEGRSGYEQYAAYMLQLWDLDAAKALRNPAVDWIEIEGDMLEVDQRNLTNSGASNYLTSDPYLLLAMEVGLPQSLQPQVDTLLGVQEKRFQRTQILTAVNEDSLDRFPYFLYYNVYANDQIWQPITAQGKAYPHLRFLSTKAAFAWHALKPQHPYTQRLRQAVQPLGDAHRGYYSGRYENARYGNNVAVNVNTNAIILESLLYRLHQGKPLAQPR</sequence>
<gene>
    <name evidence="2" type="ORF">IQ266_08685</name>
</gene>
<reference evidence="2" key="1">
    <citation type="submission" date="2020-10" db="EMBL/GenBank/DDBJ databases">
        <authorList>
            <person name="Castelo-Branco R."/>
            <person name="Eusebio N."/>
            <person name="Adriana R."/>
            <person name="Vieira A."/>
            <person name="Brugerolle De Fraissinette N."/>
            <person name="Rezende De Castro R."/>
            <person name="Schneider M.P."/>
            <person name="Vasconcelos V."/>
            <person name="Leao P.N."/>
        </authorList>
    </citation>
    <scope>NUCLEOTIDE SEQUENCE</scope>
    <source>
        <strain evidence="2">LEGE 11480</strain>
    </source>
</reference>
<organism evidence="2 3">
    <name type="scientific">Romeriopsis navalis LEGE 11480</name>
    <dbReference type="NCBI Taxonomy" id="2777977"/>
    <lineage>
        <taxon>Bacteria</taxon>
        <taxon>Bacillati</taxon>
        <taxon>Cyanobacteriota</taxon>
        <taxon>Cyanophyceae</taxon>
        <taxon>Leptolyngbyales</taxon>
        <taxon>Leptolyngbyaceae</taxon>
        <taxon>Romeriopsis</taxon>
        <taxon>Romeriopsis navalis</taxon>
    </lineage>
</organism>
<evidence type="ECO:0000313" key="2">
    <source>
        <dbReference type="EMBL" id="MBE9029802.1"/>
    </source>
</evidence>
<feature type="domain" description="DUF3131" evidence="1">
    <location>
        <begin position="49"/>
        <end position="414"/>
    </location>
</feature>